<dbReference type="Gene3D" id="3.40.30.10">
    <property type="entry name" value="Glutaredoxin"/>
    <property type="match status" value="1"/>
</dbReference>
<name>A0A1H8GY90_9RHOB</name>
<reference evidence="2 3" key="1">
    <citation type="submission" date="2016-10" db="EMBL/GenBank/DDBJ databases">
        <authorList>
            <person name="de Groot N.N."/>
        </authorList>
    </citation>
    <scope>NUCLEOTIDE SEQUENCE [LARGE SCALE GENOMIC DNA]</scope>
    <source>
        <strain evidence="2 3">DSM 3857</strain>
    </source>
</reference>
<gene>
    <name evidence="2" type="ORF">SAMN04488103_105194</name>
</gene>
<dbReference type="SFLD" id="SFLDS00019">
    <property type="entry name" value="Glutathione_Transferase_(cytos"/>
    <property type="match status" value="1"/>
</dbReference>
<dbReference type="GO" id="GO:0016740">
    <property type="term" value="F:transferase activity"/>
    <property type="evidence" value="ECO:0007669"/>
    <property type="project" value="UniProtKB-KW"/>
</dbReference>
<dbReference type="InterPro" id="IPR004045">
    <property type="entry name" value="Glutathione_S-Trfase_N"/>
</dbReference>
<feature type="domain" description="GST N-terminal" evidence="1">
    <location>
        <begin position="1"/>
        <end position="80"/>
    </location>
</feature>
<dbReference type="InterPro" id="IPR040079">
    <property type="entry name" value="Glutathione_S-Trfase"/>
</dbReference>
<dbReference type="Proteomes" id="UP000198761">
    <property type="component" value="Unassembled WGS sequence"/>
</dbReference>
<protein>
    <submittedName>
        <fullName evidence="2">Glutathione S-transferase</fullName>
    </submittedName>
</protein>
<keyword evidence="3" id="KW-1185">Reference proteome</keyword>
<dbReference type="Gene3D" id="1.20.1050.10">
    <property type="match status" value="1"/>
</dbReference>
<dbReference type="RefSeq" id="WP_175482087.1">
    <property type="nucleotide sequence ID" value="NZ_FOCE01000005.1"/>
</dbReference>
<dbReference type="EMBL" id="FOCE01000005">
    <property type="protein sequence ID" value="SEN48719.1"/>
    <property type="molecule type" value="Genomic_DNA"/>
</dbReference>
<dbReference type="SUPFAM" id="SSF52833">
    <property type="entry name" value="Thioredoxin-like"/>
    <property type="match status" value="1"/>
</dbReference>
<evidence type="ECO:0000259" key="1">
    <source>
        <dbReference type="PROSITE" id="PS50404"/>
    </source>
</evidence>
<evidence type="ECO:0000313" key="2">
    <source>
        <dbReference type="EMBL" id="SEN48719.1"/>
    </source>
</evidence>
<dbReference type="STRING" id="933059.SAMN04488103_105194"/>
<dbReference type="CDD" id="cd03046">
    <property type="entry name" value="GST_N_GTT1_like"/>
    <property type="match status" value="1"/>
</dbReference>
<dbReference type="PANTHER" id="PTHR44051:SF8">
    <property type="entry name" value="GLUTATHIONE S-TRANSFERASE GSTA"/>
    <property type="match status" value="1"/>
</dbReference>
<organism evidence="2 3">
    <name type="scientific">Gemmobacter aquatilis</name>
    <dbReference type="NCBI Taxonomy" id="933059"/>
    <lineage>
        <taxon>Bacteria</taxon>
        <taxon>Pseudomonadati</taxon>
        <taxon>Pseudomonadota</taxon>
        <taxon>Alphaproteobacteria</taxon>
        <taxon>Rhodobacterales</taxon>
        <taxon>Paracoccaceae</taxon>
        <taxon>Gemmobacter</taxon>
    </lineage>
</organism>
<proteinExistence type="predicted"/>
<sequence length="219" mass="24509">MIRLHHVPGSRSFRILWLLEELGLTYEVRNWRLDDGSTRSPEFLAVSPMGRVPVLEIDGLAICESGAILQWLVERHPEAGLAPPLGTAERARFLEWVHFAETQAPILEQLNIQHIFLRPAEARSPVLMKLLVRRLAVTMKVMEQALATRETLLDSGFSAADVMLGFNIPAVFRFVRAKGFPRLAAYGAAMAARPAYQRALAQAGADTLYTRDFYEVPDA</sequence>
<dbReference type="InterPro" id="IPR036282">
    <property type="entry name" value="Glutathione-S-Trfase_C_sf"/>
</dbReference>
<dbReference type="SFLD" id="SFLDG00358">
    <property type="entry name" value="Main_(cytGST)"/>
    <property type="match status" value="1"/>
</dbReference>
<dbReference type="PROSITE" id="PS50404">
    <property type="entry name" value="GST_NTER"/>
    <property type="match status" value="1"/>
</dbReference>
<dbReference type="PANTHER" id="PTHR44051">
    <property type="entry name" value="GLUTATHIONE S-TRANSFERASE-RELATED"/>
    <property type="match status" value="1"/>
</dbReference>
<keyword evidence="2" id="KW-0808">Transferase</keyword>
<dbReference type="AlphaFoldDB" id="A0A1H8GY90"/>
<dbReference type="Pfam" id="PF02798">
    <property type="entry name" value="GST_N"/>
    <property type="match status" value="1"/>
</dbReference>
<evidence type="ECO:0000313" key="3">
    <source>
        <dbReference type="Proteomes" id="UP000198761"/>
    </source>
</evidence>
<accession>A0A1H8GY90</accession>
<dbReference type="InterPro" id="IPR036249">
    <property type="entry name" value="Thioredoxin-like_sf"/>
</dbReference>
<dbReference type="SFLD" id="SFLDG01150">
    <property type="entry name" value="Main.1:_Beta-like"/>
    <property type="match status" value="1"/>
</dbReference>
<dbReference type="SUPFAM" id="SSF47616">
    <property type="entry name" value="GST C-terminal domain-like"/>
    <property type="match status" value="1"/>
</dbReference>